<dbReference type="NCBIfam" id="NF038083">
    <property type="entry name" value="CU044_5270_fam"/>
    <property type="match status" value="1"/>
</dbReference>
<sequence>MTTDNLRAGSARSEAEELLAASADWDLSSSRLLHYKDTLLRQIDHDDSASAERSPAPNRRRLPRLALALPAMSLGLVGALAIAASVGDRGSAPAGGPTASAPAQVNSATVTLGRIAAAAMKTDATPVKENQFVYVQRLARENKGAFSGPAVLGATHREEMWIAQKPGPSTTTGWLRSSGKDAIMPGQLLPITSTTSVRPGLWYPTYAWLASLPTDSDSLLKLLASQTTVEQGESEDEAVFRTIGDLLGSVIMPPATASALYKAVAKVPGITRIPDAVDAAGRHGIGITHSDVGSATRYVLIFDKDTLAYIGSQAYFISGGAKARGTKSDVLFGIDAVMERGVVDRQGEVPAKTTG</sequence>
<gene>
    <name evidence="2" type="ORF">ACFPIH_55625</name>
</gene>
<evidence type="ECO:0000313" key="2">
    <source>
        <dbReference type="EMBL" id="MFC4508522.1"/>
    </source>
</evidence>
<dbReference type="EMBL" id="JBHSFK010000087">
    <property type="protein sequence ID" value="MFC4508522.1"/>
    <property type="molecule type" value="Genomic_DNA"/>
</dbReference>
<organism evidence="2 3">
    <name type="scientific">Streptomyces vulcanius</name>
    <dbReference type="NCBI Taxonomy" id="1441876"/>
    <lineage>
        <taxon>Bacteria</taxon>
        <taxon>Bacillati</taxon>
        <taxon>Actinomycetota</taxon>
        <taxon>Actinomycetes</taxon>
        <taxon>Kitasatosporales</taxon>
        <taxon>Streptomycetaceae</taxon>
        <taxon>Streptomyces</taxon>
    </lineage>
</organism>
<dbReference type="Proteomes" id="UP001595839">
    <property type="component" value="Unassembled WGS sequence"/>
</dbReference>
<reference evidence="3" key="1">
    <citation type="journal article" date="2019" name="Int. J. Syst. Evol. Microbiol.">
        <title>The Global Catalogue of Microorganisms (GCM) 10K type strain sequencing project: providing services to taxonomists for standard genome sequencing and annotation.</title>
        <authorList>
            <consortium name="The Broad Institute Genomics Platform"/>
            <consortium name="The Broad Institute Genome Sequencing Center for Infectious Disease"/>
            <person name="Wu L."/>
            <person name="Ma J."/>
        </authorList>
    </citation>
    <scope>NUCLEOTIDE SEQUENCE [LARGE SCALE GENOMIC DNA]</scope>
    <source>
        <strain evidence="3">CGMCC 4.7177</strain>
    </source>
</reference>
<keyword evidence="1" id="KW-0472">Membrane</keyword>
<keyword evidence="3" id="KW-1185">Reference proteome</keyword>
<evidence type="ECO:0000313" key="3">
    <source>
        <dbReference type="Proteomes" id="UP001595839"/>
    </source>
</evidence>
<name>A0ABV9B8P5_9ACTN</name>
<protein>
    <submittedName>
        <fullName evidence="2">CU044_5270 family protein</fullName>
    </submittedName>
</protein>
<proteinExistence type="predicted"/>
<dbReference type="RefSeq" id="WP_381187819.1">
    <property type="nucleotide sequence ID" value="NZ_JBHSFK010000087.1"/>
</dbReference>
<evidence type="ECO:0000256" key="1">
    <source>
        <dbReference type="SAM" id="Phobius"/>
    </source>
</evidence>
<keyword evidence="1" id="KW-1133">Transmembrane helix</keyword>
<feature type="transmembrane region" description="Helical" evidence="1">
    <location>
        <begin position="65"/>
        <end position="84"/>
    </location>
</feature>
<accession>A0ABV9B8P5</accession>
<dbReference type="InterPro" id="IPR047789">
    <property type="entry name" value="CU044_5270-like"/>
</dbReference>
<comment type="caution">
    <text evidence="2">The sequence shown here is derived from an EMBL/GenBank/DDBJ whole genome shotgun (WGS) entry which is preliminary data.</text>
</comment>
<keyword evidence="1" id="KW-0812">Transmembrane</keyword>